<dbReference type="AlphaFoldDB" id="A0A061EAX2"/>
<dbReference type="eggNOG" id="KOG3065">
    <property type="taxonomic scope" value="Eukaryota"/>
</dbReference>
<gene>
    <name evidence="8" type="ORF">TCM_011581</name>
</gene>
<keyword evidence="4" id="KW-0472">Membrane</keyword>
<dbReference type="InParanoid" id="A0A061EAX2"/>
<dbReference type="GO" id="GO:0015031">
    <property type="term" value="P:protein transport"/>
    <property type="evidence" value="ECO:0007669"/>
    <property type="project" value="UniProtKB-KW"/>
</dbReference>
<dbReference type="CDD" id="cd15861">
    <property type="entry name" value="SNARE_SNAP25N_23N_29N_SEC9N"/>
    <property type="match status" value="1"/>
</dbReference>
<dbReference type="Proteomes" id="UP000026915">
    <property type="component" value="Chromosome 2"/>
</dbReference>
<accession>A0A061EAX2</accession>
<dbReference type="FunCoup" id="A0A061EAX2">
    <property type="interactions" value="402"/>
</dbReference>
<keyword evidence="2" id="KW-0813">Transport</keyword>
<feature type="coiled-coil region" evidence="5">
    <location>
        <begin position="297"/>
        <end position="331"/>
    </location>
</feature>
<dbReference type="GO" id="GO:0031201">
    <property type="term" value="C:SNARE complex"/>
    <property type="evidence" value="ECO:0007669"/>
    <property type="project" value="InterPro"/>
</dbReference>
<evidence type="ECO:0000313" key="8">
    <source>
        <dbReference type="EMBL" id="EOY01753.1"/>
    </source>
</evidence>
<reference evidence="8 9" key="1">
    <citation type="journal article" date="2013" name="Genome Biol.">
        <title>The genome sequence of the most widely cultivated cacao type and its use to identify candidate genes regulating pod color.</title>
        <authorList>
            <person name="Motamayor J.C."/>
            <person name="Mockaitis K."/>
            <person name="Schmutz J."/>
            <person name="Haiminen N."/>
            <person name="Iii D.L."/>
            <person name="Cornejo O."/>
            <person name="Findley S.D."/>
            <person name="Zheng P."/>
            <person name="Utro F."/>
            <person name="Royaert S."/>
            <person name="Saski C."/>
            <person name="Jenkins J."/>
            <person name="Podicheti R."/>
            <person name="Zhao M."/>
            <person name="Scheffler B.E."/>
            <person name="Stack J.C."/>
            <person name="Feltus F.A."/>
            <person name="Mustiga G.M."/>
            <person name="Amores F."/>
            <person name="Phillips W."/>
            <person name="Marelli J.P."/>
            <person name="May G.D."/>
            <person name="Shapiro H."/>
            <person name="Ma J."/>
            <person name="Bustamante C.D."/>
            <person name="Schnell R.J."/>
            <person name="Main D."/>
            <person name="Gilbert D."/>
            <person name="Parida L."/>
            <person name="Kuhn D.N."/>
        </authorList>
    </citation>
    <scope>NUCLEOTIDE SEQUENCE [LARGE SCALE GENOMIC DNA]</scope>
    <source>
        <strain evidence="9">cv. Matina 1-6</strain>
    </source>
</reference>
<keyword evidence="5" id="KW-0175">Coiled coil</keyword>
<dbReference type="Gramene" id="EOY01753">
    <property type="protein sequence ID" value="EOY01753"/>
    <property type="gene ID" value="TCM_011581"/>
</dbReference>
<evidence type="ECO:0000256" key="3">
    <source>
        <dbReference type="ARBA" id="ARBA00022927"/>
    </source>
</evidence>
<dbReference type="SMART" id="SM00397">
    <property type="entry name" value="t_SNARE"/>
    <property type="match status" value="1"/>
</dbReference>
<dbReference type="PANTHER" id="PTHR19305:SF40">
    <property type="entry name" value="SNAP25 HOMOLOGOUS PROTEIN SNAP30-RELATED"/>
    <property type="match status" value="1"/>
</dbReference>
<dbReference type="OMA" id="GMIQINE"/>
<evidence type="ECO:0000256" key="6">
    <source>
        <dbReference type="SAM" id="MobiDB-lite"/>
    </source>
</evidence>
<dbReference type="PROSITE" id="PS50192">
    <property type="entry name" value="T_SNARE"/>
    <property type="match status" value="1"/>
</dbReference>
<protein>
    <submittedName>
        <fullName evidence="8">Soluble N-ethylmaleimide-sensitive factor adaptor protein 30 isoform 1</fullName>
    </submittedName>
</protein>
<evidence type="ECO:0000256" key="2">
    <source>
        <dbReference type="ARBA" id="ARBA00022448"/>
    </source>
</evidence>
<dbReference type="GO" id="GO:0005484">
    <property type="term" value="F:SNAP receptor activity"/>
    <property type="evidence" value="ECO:0007669"/>
    <property type="project" value="InterPro"/>
</dbReference>
<proteinExistence type="predicted"/>
<evidence type="ECO:0000313" key="9">
    <source>
        <dbReference type="Proteomes" id="UP000026915"/>
    </source>
</evidence>
<evidence type="ECO:0000256" key="5">
    <source>
        <dbReference type="SAM" id="Coils"/>
    </source>
</evidence>
<dbReference type="PANTHER" id="PTHR19305">
    <property type="entry name" value="SYNAPTOSOMAL ASSOCIATED PROTEIN"/>
    <property type="match status" value="1"/>
</dbReference>
<dbReference type="CDD" id="cd15841">
    <property type="entry name" value="SNARE_Qc"/>
    <property type="match status" value="1"/>
</dbReference>
<dbReference type="InterPro" id="IPR044766">
    <property type="entry name" value="NPSN/SNAP25-like_N_SNARE"/>
</dbReference>
<dbReference type="EMBL" id="CM001880">
    <property type="protein sequence ID" value="EOY01753.1"/>
    <property type="molecule type" value="Genomic_DNA"/>
</dbReference>
<comment type="subcellular location">
    <subcellularLocation>
        <location evidence="1">Membrane</location>
    </subcellularLocation>
</comment>
<keyword evidence="3" id="KW-0653">Protein transport</keyword>
<evidence type="ECO:0000259" key="7">
    <source>
        <dbReference type="PROSITE" id="PS50192"/>
    </source>
</evidence>
<feature type="domain" description="T-SNARE coiled-coil homology" evidence="7">
    <location>
        <begin position="266"/>
        <end position="328"/>
    </location>
</feature>
<sequence>MFGFMRPRQKSVDPPAASGGSTPFDSDTEDNRNTTTPARRAASEPVLLVPDFNDDDHGRRKQTSASTRPSPARDRDRYKNDFRDSGGLQNQTMEDLENYAVYKAEETTSTVNNCLKIAENIREDATRTLDTLHQQGEQIERTHAMAVDIDKDLRKCILLMLISLAIHTYKAVGKHVALYLGRWVIDTYSLLGEKLLNSLGGMFSKPWKPKKTREIAGPVVTSAKSSKKSENQKEQREKLGLAPVPKAKPGSKTPPPEPTNAIQKVELEKAKQDDALSDLSNILGDLKGMAVEMGSELDRQNKALDHLHDDVDELNSRVKGANQRARNLLAK</sequence>
<organism evidence="8 9">
    <name type="scientific">Theobroma cacao</name>
    <name type="common">Cacao</name>
    <name type="synonym">Cocoa</name>
    <dbReference type="NCBI Taxonomy" id="3641"/>
    <lineage>
        <taxon>Eukaryota</taxon>
        <taxon>Viridiplantae</taxon>
        <taxon>Streptophyta</taxon>
        <taxon>Embryophyta</taxon>
        <taxon>Tracheophyta</taxon>
        <taxon>Spermatophyta</taxon>
        <taxon>Magnoliopsida</taxon>
        <taxon>eudicotyledons</taxon>
        <taxon>Gunneridae</taxon>
        <taxon>Pentapetalae</taxon>
        <taxon>rosids</taxon>
        <taxon>malvids</taxon>
        <taxon>Malvales</taxon>
        <taxon>Malvaceae</taxon>
        <taxon>Byttnerioideae</taxon>
        <taxon>Theobroma</taxon>
    </lineage>
</organism>
<dbReference type="FunFam" id="1.20.5.110:FF:000040">
    <property type="entry name" value="SNAP25 homologous protein SNAP33"/>
    <property type="match status" value="1"/>
</dbReference>
<keyword evidence="9" id="KW-1185">Reference proteome</keyword>
<dbReference type="Gene3D" id="1.20.5.110">
    <property type="match status" value="2"/>
</dbReference>
<feature type="region of interest" description="Disordered" evidence="6">
    <location>
        <begin position="214"/>
        <end position="259"/>
    </location>
</feature>
<feature type="region of interest" description="Disordered" evidence="6">
    <location>
        <begin position="1"/>
        <end position="90"/>
    </location>
</feature>
<name>A0A061EAX2_THECC</name>
<dbReference type="GO" id="GO:0005886">
    <property type="term" value="C:plasma membrane"/>
    <property type="evidence" value="ECO:0000318"/>
    <property type="project" value="GO_Central"/>
</dbReference>
<dbReference type="InterPro" id="IPR000727">
    <property type="entry name" value="T_SNARE_dom"/>
</dbReference>
<dbReference type="SUPFAM" id="SSF58038">
    <property type="entry name" value="SNARE fusion complex"/>
    <property type="match status" value="2"/>
</dbReference>
<feature type="compositionally biased region" description="Basic and acidic residues" evidence="6">
    <location>
        <begin position="71"/>
        <end position="84"/>
    </location>
</feature>
<feature type="compositionally biased region" description="Basic and acidic residues" evidence="6">
    <location>
        <begin position="227"/>
        <end position="239"/>
    </location>
</feature>
<evidence type="ECO:0000256" key="1">
    <source>
        <dbReference type="ARBA" id="ARBA00004370"/>
    </source>
</evidence>
<evidence type="ECO:0000256" key="4">
    <source>
        <dbReference type="ARBA" id="ARBA00023136"/>
    </source>
</evidence>
<dbReference type="STRING" id="3641.A0A061EAX2"/>